<organism evidence="1 2">
    <name type="scientific">Brevundimonas balnearis</name>
    <dbReference type="NCBI Taxonomy" id="1572858"/>
    <lineage>
        <taxon>Bacteria</taxon>
        <taxon>Pseudomonadati</taxon>
        <taxon>Pseudomonadota</taxon>
        <taxon>Alphaproteobacteria</taxon>
        <taxon>Caulobacterales</taxon>
        <taxon>Caulobacteraceae</taxon>
        <taxon>Brevundimonas</taxon>
    </lineage>
</organism>
<proteinExistence type="predicted"/>
<evidence type="ECO:0000313" key="1">
    <source>
        <dbReference type="EMBL" id="MFC0634131.1"/>
    </source>
</evidence>
<dbReference type="Proteomes" id="UP001589906">
    <property type="component" value="Unassembled WGS sequence"/>
</dbReference>
<accession>A0ABV6R3C9</accession>
<dbReference type="RefSeq" id="WP_376836127.1">
    <property type="nucleotide sequence ID" value="NZ_JBHLSW010000006.1"/>
</dbReference>
<name>A0ABV6R3C9_9CAUL</name>
<dbReference type="EMBL" id="JBHLSW010000006">
    <property type="protein sequence ID" value="MFC0634131.1"/>
    <property type="molecule type" value="Genomic_DNA"/>
</dbReference>
<gene>
    <name evidence="1" type="ORF">ACFFGE_09595</name>
</gene>
<protein>
    <submittedName>
        <fullName evidence="1">Tat pathway signal protein</fullName>
    </submittedName>
</protein>
<keyword evidence="2" id="KW-1185">Reference proteome</keyword>
<evidence type="ECO:0000313" key="2">
    <source>
        <dbReference type="Proteomes" id="UP001589906"/>
    </source>
</evidence>
<comment type="caution">
    <text evidence="1">The sequence shown here is derived from an EMBL/GenBank/DDBJ whole genome shotgun (WGS) entry which is preliminary data.</text>
</comment>
<sequence length="126" mass="13252">MDRRALLGFSKLAHVKTGGGGGGGAAQAAYVRYPAMTASVVRPDGRRGVLSVETGVDAPAALAQRAQQSQPRIRAAFNLVIQRVAAEALPGRPPDVQRLSREMQAELDRVIGRPGVRVLLGTVMAV</sequence>
<reference evidence="1 2" key="1">
    <citation type="submission" date="2024-09" db="EMBL/GenBank/DDBJ databases">
        <authorList>
            <person name="Sun Q."/>
            <person name="Mori K."/>
        </authorList>
    </citation>
    <scope>NUCLEOTIDE SEQUENCE [LARGE SCALE GENOMIC DNA]</scope>
    <source>
        <strain evidence="1 2">NCAIM B.02621</strain>
    </source>
</reference>